<evidence type="ECO:0000256" key="2">
    <source>
        <dbReference type="SAM" id="SignalP"/>
    </source>
</evidence>
<name>A0ABY7E0Q1_MYAAR</name>
<evidence type="ECO:0000313" key="3">
    <source>
        <dbReference type="EMBL" id="WAR03583.1"/>
    </source>
</evidence>
<organism evidence="3 4">
    <name type="scientific">Mya arenaria</name>
    <name type="common">Soft-shell clam</name>
    <dbReference type="NCBI Taxonomy" id="6604"/>
    <lineage>
        <taxon>Eukaryota</taxon>
        <taxon>Metazoa</taxon>
        <taxon>Spiralia</taxon>
        <taxon>Lophotrochozoa</taxon>
        <taxon>Mollusca</taxon>
        <taxon>Bivalvia</taxon>
        <taxon>Autobranchia</taxon>
        <taxon>Heteroconchia</taxon>
        <taxon>Euheterodonta</taxon>
        <taxon>Imparidentia</taxon>
        <taxon>Neoheterodontei</taxon>
        <taxon>Myida</taxon>
        <taxon>Myoidea</taxon>
        <taxon>Myidae</taxon>
        <taxon>Mya</taxon>
    </lineage>
</organism>
<feature type="region of interest" description="Disordered" evidence="1">
    <location>
        <begin position="215"/>
        <end position="252"/>
    </location>
</feature>
<accession>A0ABY7E0Q1</accession>
<feature type="region of interest" description="Disordered" evidence="1">
    <location>
        <begin position="432"/>
        <end position="451"/>
    </location>
</feature>
<feature type="chain" id="PRO_5046840869" description="Chitin-binding type-4 domain-containing protein" evidence="2">
    <location>
        <begin position="21"/>
        <end position="548"/>
    </location>
</feature>
<feature type="region of interest" description="Disordered" evidence="1">
    <location>
        <begin position="310"/>
        <end position="365"/>
    </location>
</feature>
<feature type="signal peptide" evidence="2">
    <location>
        <begin position="1"/>
        <end position="20"/>
    </location>
</feature>
<feature type="compositionally biased region" description="Low complexity" evidence="1">
    <location>
        <begin position="222"/>
        <end position="252"/>
    </location>
</feature>
<protein>
    <recommendedName>
        <fullName evidence="5">Chitin-binding type-4 domain-containing protein</fullName>
    </recommendedName>
</protein>
<proteinExistence type="predicted"/>
<gene>
    <name evidence="3" type="ORF">MAR_010141</name>
</gene>
<reference evidence="3" key="1">
    <citation type="submission" date="2022-11" db="EMBL/GenBank/DDBJ databases">
        <title>Centuries of genome instability and evolution in soft-shell clam transmissible cancer (bioRxiv).</title>
        <authorList>
            <person name="Hart S.F.M."/>
            <person name="Yonemitsu M.A."/>
            <person name="Giersch R.M."/>
            <person name="Beal B.F."/>
            <person name="Arriagada G."/>
            <person name="Davis B.W."/>
            <person name="Ostrander E.A."/>
            <person name="Goff S.P."/>
            <person name="Metzger M.J."/>
        </authorList>
    </citation>
    <scope>NUCLEOTIDE SEQUENCE</scope>
    <source>
        <strain evidence="3">MELC-2E11</strain>
        <tissue evidence="3">Siphon/mantle</tissue>
    </source>
</reference>
<evidence type="ECO:0008006" key="5">
    <source>
        <dbReference type="Google" id="ProtNLM"/>
    </source>
</evidence>
<evidence type="ECO:0000256" key="1">
    <source>
        <dbReference type="SAM" id="MobiDB-lite"/>
    </source>
</evidence>
<keyword evidence="4" id="KW-1185">Reference proteome</keyword>
<dbReference type="EMBL" id="CP111015">
    <property type="protein sequence ID" value="WAR03583.1"/>
    <property type="molecule type" value="Genomic_DNA"/>
</dbReference>
<dbReference type="Proteomes" id="UP001164746">
    <property type="component" value="Chromosome 4"/>
</dbReference>
<keyword evidence="2" id="KW-0732">Signal</keyword>
<feature type="compositionally biased region" description="Low complexity" evidence="1">
    <location>
        <begin position="310"/>
        <end position="364"/>
    </location>
</feature>
<evidence type="ECO:0000313" key="4">
    <source>
        <dbReference type="Proteomes" id="UP001164746"/>
    </source>
</evidence>
<feature type="compositionally biased region" description="Pro residues" evidence="1">
    <location>
        <begin position="436"/>
        <end position="445"/>
    </location>
</feature>
<sequence>MKGMILAALVCWVFVAEVESHGRLMDPPARASAWRAGFPTPRNYDDNALFCGGFANRMNQGNKCGVCGDPYNGRRENEAGGKFATGTIVRKYKMGQVVTMKVDITANHFGWMEFRICPNNNVNVPVKQACLDKHVLQRADGQGTKEPINDKRTGYWNMDFRLPAGMTCSQCVIQWKYHAANSWGVGSNGEACVGCGEQEEFYGCADVAIEADGAPLPPVTQVPPQTTAAPPKTTRPTTTRTTPTTTTPRPTMTNVQKETTRFFIGARVDGDCYAINLWKGDPTLDQWCVENCAQGRCPAYGCACNDASSTDTTRRTTTTTTTTTPRPTTTPTTTTTTTTPRPTTTTTTTRKITTTPTTTTSTSTAAPGNGQMTYVTRYVCKAINLWAGNQYLDRWCADSCARGNCPDDSCKCSMVQQVMTVPTTKIVFPMSTSAPTKPPTQPDTQPPTTHGVQNTRVCRALSLCTENCIKGDICPPETCECTDSALFPMSTTTAAARPSTTAATQPANARSGRCEPNGILGGAYWSQWCQDQCDRGYCAVDQCICYQN</sequence>